<evidence type="ECO:0000313" key="16">
    <source>
        <dbReference type="Proteomes" id="UP000245119"/>
    </source>
</evidence>
<feature type="domain" description="SET" evidence="14">
    <location>
        <begin position="347"/>
        <end position="468"/>
    </location>
</feature>
<evidence type="ECO:0000259" key="14">
    <source>
        <dbReference type="PROSITE" id="PS50280"/>
    </source>
</evidence>
<protein>
    <recommendedName>
        <fullName evidence="3">[histone H4]-lysine(20) N-methyltransferase</fullName>
        <ecNumber evidence="3">2.1.1.361</ecNumber>
    </recommendedName>
</protein>
<sequence length="483" mass="54200">MDIHAYYKDHNYAMQVPPVKCMSMQMKSVNSVQYERALGHACGVITVQSSNVFPHNTPRLSPHTVIHGMNLHTASSDQCLQLALSSGYPIQGCNNINLPFFRHVVHDQNSFVTASDIRCQTGGVGVLNSKDLSPMFQDNGRNDYKTITMNKSCGGVFKLVPLQQLCFVPGTNFQTSIMKNRLTEKVPRKVFGEHFMNITRHETTIDGVSGPKKSRKQKARPKVTGTKSDSTAKPAKSVDANRVAHEDTPQPVTQSSDIAQSDCTLETTSTATTSSQHPTTKSAPPPSKSKCSHKQTSTKVKKRETEPQQPITDFFPIRRSGRRYTSRELKNEKEKELHQKILSCCEEGLEVVDIEGKGRGVVAARNFERDEFIVEYAGELVNITTAKQRESLYELDEQVGCYMYYFIYQNKQYCVDATAETGKLGRLLNHSRRGNCHTKVVPVNSRPYLVLVASRDIEKGEELTYDYGDRSQTAIQSHPWLKL</sequence>
<keyword evidence="11" id="KW-0539">Nucleus</keyword>
<dbReference type="InterPro" id="IPR051760">
    <property type="entry name" value="KMT5A"/>
</dbReference>
<comment type="catalytic activity">
    <reaction evidence="12">
        <text>L-lysyl(20)-[histone H4] + S-adenosyl-L-methionine = N(6)-methyl-L-lysyl(20)-[histone H4] + S-adenosyl-L-homocysteine + H(+)</text>
        <dbReference type="Rhea" id="RHEA:60344"/>
        <dbReference type="Rhea" id="RHEA-COMP:15554"/>
        <dbReference type="Rhea" id="RHEA-COMP:15555"/>
        <dbReference type="ChEBI" id="CHEBI:15378"/>
        <dbReference type="ChEBI" id="CHEBI:29969"/>
        <dbReference type="ChEBI" id="CHEBI:57856"/>
        <dbReference type="ChEBI" id="CHEBI:59789"/>
        <dbReference type="ChEBI" id="CHEBI:61929"/>
        <dbReference type="EC" id="2.1.1.361"/>
    </reaction>
</comment>
<evidence type="ECO:0000256" key="11">
    <source>
        <dbReference type="ARBA" id="ARBA00023242"/>
    </source>
</evidence>
<keyword evidence="4" id="KW-0158">Chromosome</keyword>
<name>A0A2T7PDV1_POMCA</name>
<dbReference type="AlphaFoldDB" id="A0A2T7PDV1"/>
<feature type="compositionally biased region" description="Basic residues" evidence="13">
    <location>
        <begin position="212"/>
        <end position="221"/>
    </location>
</feature>
<dbReference type="OrthoDB" id="5560686at2759"/>
<feature type="compositionally biased region" description="Low complexity" evidence="13">
    <location>
        <begin position="261"/>
        <end position="282"/>
    </location>
</feature>
<dbReference type="PROSITE" id="PS51571">
    <property type="entry name" value="SAM_MT43_PR_SET"/>
    <property type="match status" value="1"/>
</dbReference>
<dbReference type="InterPro" id="IPR047266">
    <property type="entry name" value="KMT5A-like_SET"/>
</dbReference>
<evidence type="ECO:0000256" key="4">
    <source>
        <dbReference type="ARBA" id="ARBA00022454"/>
    </source>
</evidence>
<keyword evidence="5" id="KW-0489">Methyltransferase</keyword>
<dbReference type="GO" id="GO:0043516">
    <property type="term" value="P:regulation of DNA damage response, signal transduction by p53 class mediator"/>
    <property type="evidence" value="ECO:0007669"/>
    <property type="project" value="TreeGrafter"/>
</dbReference>
<dbReference type="EC" id="2.1.1.361" evidence="3"/>
<evidence type="ECO:0000256" key="2">
    <source>
        <dbReference type="ARBA" id="ARBA00004286"/>
    </source>
</evidence>
<dbReference type="GO" id="GO:0140944">
    <property type="term" value="F:histone H4K20 monomethyltransferase activity"/>
    <property type="evidence" value="ECO:0007669"/>
    <property type="project" value="UniProtKB-EC"/>
</dbReference>
<dbReference type="PANTHER" id="PTHR46167:SF1">
    <property type="entry name" value="N-LYSINE METHYLTRANSFERASE KMT5A"/>
    <property type="match status" value="1"/>
</dbReference>
<evidence type="ECO:0000256" key="13">
    <source>
        <dbReference type="SAM" id="MobiDB-lite"/>
    </source>
</evidence>
<organism evidence="15 16">
    <name type="scientific">Pomacea canaliculata</name>
    <name type="common">Golden apple snail</name>
    <dbReference type="NCBI Taxonomy" id="400727"/>
    <lineage>
        <taxon>Eukaryota</taxon>
        <taxon>Metazoa</taxon>
        <taxon>Spiralia</taxon>
        <taxon>Lophotrochozoa</taxon>
        <taxon>Mollusca</taxon>
        <taxon>Gastropoda</taxon>
        <taxon>Caenogastropoda</taxon>
        <taxon>Architaenioglossa</taxon>
        <taxon>Ampullarioidea</taxon>
        <taxon>Ampullariidae</taxon>
        <taxon>Pomacea</taxon>
    </lineage>
</organism>
<evidence type="ECO:0000256" key="6">
    <source>
        <dbReference type="ARBA" id="ARBA00022679"/>
    </source>
</evidence>
<dbReference type="PANTHER" id="PTHR46167">
    <property type="entry name" value="N-LYSINE METHYLTRANSFERASE KMT5A"/>
    <property type="match status" value="1"/>
</dbReference>
<gene>
    <name evidence="15" type="ORF">C0Q70_07005</name>
</gene>
<dbReference type="Gene3D" id="2.170.270.10">
    <property type="entry name" value="SET domain"/>
    <property type="match status" value="1"/>
</dbReference>
<dbReference type="EMBL" id="PZQS01000004">
    <property type="protein sequence ID" value="PVD31590.1"/>
    <property type="molecule type" value="Genomic_DNA"/>
</dbReference>
<evidence type="ECO:0000256" key="10">
    <source>
        <dbReference type="ARBA" id="ARBA00023163"/>
    </source>
</evidence>
<dbReference type="SMART" id="SM00317">
    <property type="entry name" value="SET"/>
    <property type="match status" value="1"/>
</dbReference>
<dbReference type="InterPro" id="IPR001214">
    <property type="entry name" value="SET_dom"/>
</dbReference>
<dbReference type="GO" id="GO:0005634">
    <property type="term" value="C:nucleus"/>
    <property type="evidence" value="ECO:0007669"/>
    <property type="project" value="UniProtKB-SubCell"/>
</dbReference>
<dbReference type="Proteomes" id="UP000245119">
    <property type="component" value="Linkage Group LG4"/>
</dbReference>
<dbReference type="GO" id="GO:0005700">
    <property type="term" value="C:polytene chromosome"/>
    <property type="evidence" value="ECO:0007669"/>
    <property type="project" value="TreeGrafter"/>
</dbReference>
<accession>A0A2T7PDV1</accession>
<dbReference type="InterPro" id="IPR016858">
    <property type="entry name" value="KMT5A-like"/>
</dbReference>
<dbReference type="Pfam" id="PF00856">
    <property type="entry name" value="SET"/>
    <property type="match status" value="1"/>
</dbReference>
<dbReference type="SUPFAM" id="SSF82199">
    <property type="entry name" value="SET domain"/>
    <property type="match status" value="1"/>
</dbReference>
<comment type="caution">
    <text evidence="15">The sequence shown here is derived from an EMBL/GenBank/DDBJ whole genome shotgun (WGS) entry which is preliminary data.</text>
</comment>
<dbReference type="CDD" id="cd10528">
    <property type="entry name" value="SET_SETD8"/>
    <property type="match status" value="1"/>
</dbReference>
<keyword evidence="6" id="KW-0808">Transferase</keyword>
<evidence type="ECO:0000256" key="1">
    <source>
        <dbReference type="ARBA" id="ARBA00004123"/>
    </source>
</evidence>
<dbReference type="STRING" id="400727.A0A2T7PDV1"/>
<dbReference type="GO" id="GO:0006357">
    <property type="term" value="P:regulation of transcription by RNA polymerase II"/>
    <property type="evidence" value="ECO:0007669"/>
    <property type="project" value="TreeGrafter"/>
</dbReference>
<keyword evidence="7" id="KW-0949">S-adenosyl-L-methionine</keyword>
<feature type="region of interest" description="Disordered" evidence="13">
    <location>
        <begin position="202"/>
        <end position="311"/>
    </location>
</feature>
<proteinExistence type="predicted"/>
<keyword evidence="10" id="KW-0804">Transcription</keyword>
<evidence type="ECO:0000256" key="3">
    <source>
        <dbReference type="ARBA" id="ARBA00012187"/>
    </source>
</evidence>
<dbReference type="PROSITE" id="PS50280">
    <property type="entry name" value="SET"/>
    <property type="match status" value="1"/>
</dbReference>
<evidence type="ECO:0000256" key="9">
    <source>
        <dbReference type="ARBA" id="ARBA00023015"/>
    </source>
</evidence>
<comment type="subcellular location">
    <subcellularLocation>
        <location evidence="2">Chromosome</location>
    </subcellularLocation>
    <subcellularLocation>
        <location evidence="1">Nucleus</location>
    </subcellularLocation>
</comment>
<reference evidence="15 16" key="1">
    <citation type="submission" date="2018-04" db="EMBL/GenBank/DDBJ databases">
        <title>The genome of golden apple snail Pomacea canaliculata provides insight into stress tolerance and invasive adaptation.</title>
        <authorList>
            <person name="Liu C."/>
            <person name="Liu B."/>
            <person name="Ren Y."/>
            <person name="Zhang Y."/>
            <person name="Wang H."/>
            <person name="Li S."/>
            <person name="Jiang F."/>
            <person name="Yin L."/>
            <person name="Zhang G."/>
            <person name="Qian W."/>
            <person name="Fan W."/>
        </authorList>
    </citation>
    <scope>NUCLEOTIDE SEQUENCE [LARGE SCALE GENOMIC DNA]</scope>
    <source>
        <strain evidence="15">SZHN2017</strain>
        <tissue evidence="15">Muscle</tissue>
    </source>
</reference>
<dbReference type="GO" id="GO:0032259">
    <property type="term" value="P:methylation"/>
    <property type="evidence" value="ECO:0007669"/>
    <property type="project" value="UniProtKB-KW"/>
</dbReference>
<evidence type="ECO:0000256" key="5">
    <source>
        <dbReference type="ARBA" id="ARBA00022603"/>
    </source>
</evidence>
<keyword evidence="16" id="KW-1185">Reference proteome</keyword>
<keyword evidence="9" id="KW-0805">Transcription regulation</keyword>
<evidence type="ECO:0000313" key="15">
    <source>
        <dbReference type="EMBL" id="PVD31590.1"/>
    </source>
</evidence>
<keyword evidence="8" id="KW-0156">Chromatin regulator</keyword>
<dbReference type="InterPro" id="IPR046341">
    <property type="entry name" value="SET_dom_sf"/>
</dbReference>
<evidence type="ECO:0000256" key="12">
    <source>
        <dbReference type="ARBA" id="ARBA00047784"/>
    </source>
</evidence>
<evidence type="ECO:0000256" key="7">
    <source>
        <dbReference type="ARBA" id="ARBA00022691"/>
    </source>
</evidence>
<feature type="compositionally biased region" description="Polar residues" evidence="13">
    <location>
        <begin position="250"/>
        <end position="259"/>
    </location>
</feature>
<evidence type="ECO:0000256" key="8">
    <source>
        <dbReference type="ARBA" id="ARBA00022853"/>
    </source>
</evidence>